<feature type="domain" description="Thioredoxin" evidence="1">
    <location>
        <begin position="1"/>
        <end position="115"/>
    </location>
</feature>
<dbReference type="AlphaFoldDB" id="A0A0U5GZ68"/>
<dbReference type="STRING" id="1407499.HHUB_1347"/>
<dbReference type="GeneID" id="91108821"/>
<dbReference type="RefSeq" id="WP_059055600.1">
    <property type="nucleotide sequence ID" value="NZ_CEML01000002.1"/>
</dbReference>
<protein>
    <submittedName>
        <fullName evidence="2">Thioredoxin</fullName>
    </submittedName>
</protein>
<accession>A0A0U5GZ68</accession>
<dbReference type="PROSITE" id="PS51352">
    <property type="entry name" value="THIOREDOXIN_2"/>
    <property type="match status" value="1"/>
</dbReference>
<gene>
    <name evidence="2" type="primary">trxA2</name>
    <name evidence="2" type="ORF">HHUB_1347</name>
</gene>
<dbReference type="CDD" id="cd02947">
    <property type="entry name" value="TRX_family"/>
    <property type="match status" value="1"/>
</dbReference>
<evidence type="ECO:0000313" key="2">
    <source>
        <dbReference type="EMBL" id="CQH47701.1"/>
    </source>
</evidence>
<keyword evidence="3" id="KW-1185">Reference proteome</keyword>
<evidence type="ECO:0000313" key="3">
    <source>
        <dbReference type="Proteomes" id="UP000066737"/>
    </source>
</evidence>
<dbReference type="PANTHER" id="PTHR45663">
    <property type="entry name" value="GEO12009P1"/>
    <property type="match status" value="1"/>
</dbReference>
<evidence type="ECO:0000259" key="1">
    <source>
        <dbReference type="PROSITE" id="PS51352"/>
    </source>
</evidence>
<dbReference type="InterPro" id="IPR013766">
    <property type="entry name" value="Thioredoxin_domain"/>
</dbReference>
<dbReference type="Proteomes" id="UP000066737">
    <property type="component" value="Chromosome I"/>
</dbReference>
<dbReference type="OrthoDB" id="267941at2157"/>
<dbReference type="Gene3D" id="3.40.30.10">
    <property type="entry name" value="Glutaredoxin"/>
    <property type="match status" value="1"/>
</dbReference>
<reference evidence="3" key="1">
    <citation type="journal article" date="2016" name="Environ. Microbiol.">
        <title>The complete genome of a viable archaeum isolated from 123-million-year-old rock salt.</title>
        <authorList>
            <person name="Jaakkola S.T."/>
            <person name="Pfeiffer F."/>
            <person name="Ravantti J.J."/>
            <person name="Guo Q."/>
            <person name="Liu Y."/>
            <person name="Chen X."/>
            <person name="Ma H."/>
            <person name="Yang C."/>
            <person name="Oksanen H.M."/>
            <person name="Bamford D.H."/>
        </authorList>
    </citation>
    <scope>NUCLEOTIDE SEQUENCE</scope>
    <source>
        <strain evidence="3">JI20-1</strain>
    </source>
</reference>
<organism evidence="2 3">
    <name type="scientific">Halobacterium hubeiense</name>
    <dbReference type="NCBI Taxonomy" id="1407499"/>
    <lineage>
        <taxon>Archaea</taxon>
        <taxon>Methanobacteriati</taxon>
        <taxon>Methanobacteriota</taxon>
        <taxon>Stenosarchaea group</taxon>
        <taxon>Halobacteria</taxon>
        <taxon>Halobacteriales</taxon>
        <taxon>Halobacteriaceae</taxon>
        <taxon>Halobacterium</taxon>
    </lineage>
</organism>
<dbReference type="GO" id="GO:0015035">
    <property type="term" value="F:protein-disulfide reductase activity"/>
    <property type="evidence" value="ECO:0007669"/>
    <property type="project" value="TreeGrafter"/>
</dbReference>
<proteinExistence type="predicted"/>
<dbReference type="Pfam" id="PF00085">
    <property type="entry name" value="Thioredoxin"/>
    <property type="match status" value="1"/>
</dbReference>
<dbReference type="EMBL" id="LN831302">
    <property type="protein sequence ID" value="CQH47701.1"/>
    <property type="molecule type" value="Genomic_DNA"/>
</dbReference>
<dbReference type="GO" id="GO:0005737">
    <property type="term" value="C:cytoplasm"/>
    <property type="evidence" value="ECO:0007669"/>
    <property type="project" value="TreeGrafter"/>
</dbReference>
<dbReference type="InterPro" id="IPR036249">
    <property type="entry name" value="Thioredoxin-like_sf"/>
</dbReference>
<dbReference type="KEGG" id="hhb:Hhub_1347"/>
<dbReference type="PANTHER" id="PTHR45663:SF11">
    <property type="entry name" value="GEO12009P1"/>
    <property type="match status" value="1"/>
</dbReference>
<name>A0A0U5GZ68_9EURY</name>
<dbReference type="SUPFAM" id="SSF52833">
    <property type="entry name" value="Thioredoxin-like"/>
    <property type="match status" value="1"/>
</dbReference>
<sequence length="115" mass="12454">MSTQSRPNAQKPIRVVDGEQLRDVLDSHDRVLVDFYTKGCSLCQAIEPVLGNVAKATGITVAMVNPGDDISLVEEWDITSAPTLVLVEDGEEVGRLAEGFKGGDDIEAFLDEHLD</sequence>